<proteinExistence type="inferred from homology"/>
<evidence type="ECO:0000256" key="2">
    <source>
        <dbReference type="ARBA" id="ARBA00004881"/>
    </source>
</evidence>
<keyword evidence="15" id="KW-1185">Reference proteome</keyword>
<keyword evidence="12" id="KW-0119">Carbohydrate metabolism</keyword>
<keyword evidence="6" id="KW-0812">Transmembrane</keyword>
<evidence type="ECO:0000256" key="6">
    <source>
        <dbReference type="ARBA" id="ARBA00022692"/>
    </source>
</evidence>
<evidence type="ECO:0000313" key="15">
    <source>
        <dbReference type="Proteomes" id="UP000326939"/>
    </source>
</evidence>
<dbReference type="GO" id="GO:0009507">
    <property type="term" value="C:chloroplast"/>
    <property type="evidence" value="ECO:0007669"/>
    <property type="project" value="TreeGrafter"/>
</dbReference>
<evidence type="ECO:0000256" key="10">
    <source>
        <dbReference type="ARBA" id="ARBA00023180"/>
    </source>
</evidence>
<evidence type="ECO:0000256" key="9">
    <source>
        <dbReference type="ARBA" id="ARBA00023136"/>
    </source>
</evidence>
<comment type="similarity">
    <text evidence="3">Belongs to the glycosyltransferase GT106 family.</text>
</comment>
<keyword evidence="11" id="KW-0294">Fucose metabolism</keyword>
<comment type="pathway">
    <text evidence="2">Glycan metabolism.</text>
</comment>
<evidence type="ECO:0000256" key="12">
    <source>
        <dbReference type="ARBA" id="ARBA00023277"/>
    </source>
</evidence>
<evidence type="ECO:0000256" key="5">
    <source>
        <dbReference type="ARBA" id="ARBA00022679"/>
    </source>
</evidence>
<keyword evidence="9" id="KW-0472">Membrane</keyword>
<dbReference type="EMBL" id="VDCV01000010">
    <property type="protein sequence ID" value="KAB5538501.1"/>
    <property type="molecule type" value="Genomic_DNA"/>
</dbReference>
<dbReference type="AlphaFoldDB" id="A0A5N5L8Y2"/>
<evidence type="ECO:0000256" key="1">
    <source>
        <dbReference type="ARBA" id="ARBA00004606"/>
    </source>
</evidence>
<dbReference type="GO" id="GO:0016020">
    <property type="term" value="C:membrane"/>
    <property type="evidence" value="ECO:0007669"/>
    <property type="project" value="UniProtKB-SubCell"/>
</dbReference>
<dbReference type="Proteomes" id="UP000326939">
    <property type="component" value="Chromosome 10"/>
</dbReference>
<name>A0A5N5L8Y2_9ROSI</name>
<evidence type="ECO:0000256" key="8">
    <source>
        <dbReference type="ARBA" id="ARBA00022989"/>
    </source>
</evidence>
<dbReference type="PANTHER" id="PTHR31741:SF51">
    <property type="entry name" value="RHAMNOGALACTURONAN I RHAMNOSYLTRANSFERASE 1"/>
    <property type="match status" value="1"/>
</dbReference>
<accession>A0A5N5L8Y2</accession>
<evidence type="ECO:0000256" key="7">
    <source>
        <dbReference type="ARBA" id="ARBA00022968"/>
    </source>
</evidence>
<gene>
    <name evidence="14" type="ORF">DKX38_016034</name>
</gene>
<dbReference type="Pfam" id="PF10250">
    <property type="entry name" value="O-FucT"/>
    <property type="match status" value="1"/>
</dbReference>
<comment type="caution">
    <text evidence="14">The sequence shown here is derived from an EMBL/GenBank/DDBJ whole genome shotgun (WGS) entry which is preliminary data.</text>
</comment>
<evidence type="ECO:0000256" key="13">
    <source>
        <dbReference type="ARBA" id="ARBA00030350"/>
    </source>
</evidence>
<evidence type="ECO:0000256" key="11">
    <source>
        <dbReference type="ARBA" id="ARBA00023253"/>
    </source>
</evidence>
<keyword evidence="5" id="KW-0808">Transferase</keyword>
<organism evidence="14 15">
    <name type="scientific">Salix brachista</name>
    <dbReference type="NCBI Taxonomy" id="2182728"/>
    <lineage>
        <taxon>Eukaryota</taxon>
        <taxon>Viridiplantae</taxon>
        <taxon>Streptophyta</taxon>
        <taxon>Embryophyta</taxon>
        <taxon>Tracheophyta</taxon>
        <taxon>Spermatophyta</taxon>
        <taxon>Magnoliopsida</taxon>
        <taxon>eudicotyledons</taxon>
        <taxon>Gunneridae</taxon>
        <taxon>Pentapetalae</taxon>
        <taxon>rosids</taxon>
        <taxon>fabids</taxon>
        <taxon>Malpighiales</taxon>
        <taxon>Salicaceae</taxon>
        <taxon>Saliceae</taxon>
        <taxon>Salix</taxon>
    </lineage>
</organism>
<sequence length="312" mass="35377">MLLDPGELQQFQNHSSQMAALDFMVSIASDTFIPTYDGNMAKVVEGHRRYRGFKKTILLDRKRLVELLDLHQNGTLSWNEFAVAVRSAHEKRMGQPTRRRVIADKPKEEDYFYANHQECLLAFVAGLPNQRNVYTPTLKFCKSLFRNAHIIPELKIYPDGLSSSDAMLYLLQNFACELTATIPRIAQHSNAEVYTVLVDPYKIKEVDEFFDSIPRGYRMKSSEVALFMRRELESVGTATCRSLAAAGAGDAALLSRISASLLDLRDSTLSSTIQHKRLIRQSSSENPNDILVREVAILEIKRRSGTLELMFN</sequence>
<evidence type="ECO:0000256" key="3">
    <source>
        <dbReference type="ARBA" id="ARBA00007737"/>
    </source>
</evidence>
<evidence type="ECO:0000313" key="14">
    <source>
        <dbReference type="EMBL" id="KAB5538501.1"/>
    </source>
</evidence>
<comment type="subcellular location">
    <subcellularLocation>
        <location evidence="1">Membrane</location>
        <topology evidence="1">Single-pass type II membrane protein</topology>
    </subcellularLocation>
</comment>
<dbReference type="PANTHER" id="PTHR31741">
    <property type="entry name" value="OS02G0726500 PROTEIN-RELATED"/>
    <property type="match status" value="1"/>
</dbReference>
<evidence type="ECO:0000256" key="4">
    <source>
        <dbReference type="ARBA" id="ARBA00022676"/>
    </source>
</evidence>
<reference evidence="15" key="1">
    <citation type="journal article" date="2019" name="Gigascience">
        <title>De novo genome assembly of the endangered Acer yangbiense, a plant species with extremely small populations endemic to Yunnan Province, China.</title>
        <authorList>
            <person name="Yang J."/>
            <person name="Wariss H.M."/>
            <person name="Tao L."/>
            <person name="Zhang R."/>
            <person name="Yun Q."/>
            <person name="Hollingsworth P."/>
            <person name="Dao Z."/>
            <person name="Luo G."/>
            <person name="Guo H."/>
            <person name="Ma Y."/>
            <person name="Sun W."/>
        </authorList>
    </citation>
    <scope>NUCLEOTIDE SEQUENCE [LARGE SCALE GENOMIC DNA]</scope>
    <source>
        <strain evidence="15">cv. br00</strain>
    </source>
</reference>
<keyword evidence="7" id="KW-0735">Signal-anchor</keyword>
<dbReference type="GO" id="GO:0016757">
    <property type="term" value="F:glycosyltransferase activity"/>
    <property type="evidence" value="ECO:0007669"/>
    <property type="project" value="UniProtKB-KW"/>
</dbReference>
<dbReference type="GO" id="GO:0006004">
    <property type="term" value="P:fucose metabolic process"/>
    <property type="evidence" value="ECO:0007669"/>
    <property type="project" value="UniProtKB-KW"/>
</dbReference>
<keyword evidence="4" id="KW-0328">Glycosyltransferase</keyword>
<keyword evidence="8" id="KW-1133">Transmembrane helix</keyword>
<keyword evidence="10" id="KW-0325">Glycoprotein</keyword>
<protein>
    <recommendedName>
        <fullName evidence="13">O-fucosyltransferase family protein</fullName>
    </recommendedName>
</protein>
<dbReference type="InterPro" id="IPR019378">
    <property type="entry name" value="GDP-Fuc_O-FucTrfase"/>
</dbReference>